<dbReference type="EMBL" id="JAHUTI010001841">
    <property type="protein sequence ID" value="MED6233137.1"/>
    <property type="molecule type" value="Genomic_DNA"/>
</dbReference>
<evidence type="ECO:0000256" key="2">
    <source>
        <dbReference type="SAM" id="Coils"/>
    </source>
</evidence>
<dbReference type="InterPro" id="IPR016187">
    <property type="entry name" value="CTDL_fold"/>
</dbReference>
<sequence>RSNIYQLIGVSFVLLCITQAALNVYLWHECVGISKRLNVSTCNLSLLKELLQEKNKLLEKNKQINQEKCEMYQEKCKLQQEKDLLEKKNKELEDRIVEKENQISELQKRINSVELNSLECPLGWQRFMSSCYQLSTETNTWTYAKQNCESKGARLMILNDETEQRPFIGGVVKIWIGLYGQTENNTSFWYLKGVDGRLLRYG</sequence>
<evidence type="ECO:0000313" key="5">
    <source>
        <dbReference type="EMBL" id="MED6233137.1"/>
    </source>
</evidence>
<dbReference type="PROSITE" id="PS50041">
    <property type="entry name" value="C_TYPE_LECTIN_2"/>
    <property type="match status" value="1"/>
</dbReference>
<dbReference type="InterPro" id="IPR050828">
    <property type="entry name" value="C-type_lectin/matrix_domain"/>
</dbReference>
<feature type="transmembrane region" description="Helical" evidence="3">
    <location>
        <begin position="7"/>
        <end position="27"/>
    </location>
</feature>
<evidence type="ECO:0000256" key="3">
    <source>
        <dbReference type="SAM" id="Phobius"/>
    </source>
</evidence>
<feature type="coiled-coil region" evidence="2">
    <location>
        <begin position="47"/>
        <end position="116"/>
    </location>
</feature>
<dbReference type="InterPro" id="IPR001304">
    <property type="entry name" value="C-type_lectin-like"/>
</dbReference>
<reference evidence="5 6" key="1">
    <citation type="submission" date="2021-07" db="EMBL/GenBank/DDBJ databases">
        <authorList>
            <person name="Palmer J.M."/>
        </authorList>
    </citation>
    <scope>NUCLEOTIDE SEQUENCE [LARGE SCALE GENOMIC DNA]</scope>
    <source>
        <strain evidence="5 6">AT_MEX2019</strain>
        <tissue evidence="5">Muscle</tissue>
    </source>
</reference>
<feature type="domain" description="C-type lectin" evidence="4">
    <location>
        <begin position="127"/>
        <end position="189"/>
    </location>
</feature>
<keyword evidence="3" id="KW-0812">Transmembrane</keyword>
<evidence type="ECO:0000259" key="4">
    <source>
        <dbReference type="PROSITE" id="PS50041"/>
    </source>
</evidence>
<organism evidence="5 6">
    <name type="scientific">Ataeniobius toweri</name>
    <dbReference type="NCBI Taxonomy" id="208326"/>
    <lineage>
        <taxon>Eukaryota</taxon>
        <taxon>Metazoa</taxon>
        <taxon>Chordata</taxon>
        <taxon>Craniata</taxon>
        <taxon>Vertebrata</taxon>
        <taxon>Euteleostomi</taxon>
        <taxon>Actinopterygii</taxon>
        <taxon>Neopterygii</taxon>
        <taxon>Teleostei</taxon>
        <taxon>Neoteleostei</taxon>
        <taxon>Acanthomorphata</taxon>
        <taxon>Ovalentaria</taxon>
        <taxon>Atherinomorphae</taxon>
        <taxon>Cyprinodontiformes</taxon>
        <taxon>Goodeidae</taxon>
        <taxon>Ataeniobius</taxon>
    </lineage>
</organism>
<proteinExistence type="predicted"/>
<name>A0ABU7A4X1_9TELE</name>
<dbReference type="PANTHER" id="PTHR45710:SF26">
    <property type="entry name" value="RH26557P"/>
    <property type="match status" value="1"/>
</dbReference>
<protein>
    <recommendedName>
        <fullName evidence="4">C-type lectin domain-containing protein</fullName>
    </recommendedName>
</protein>
<evidence type="ECO:0000313" key="6">
    <source>
        <dbReference type="Proteomes" id="UP001345963"/>
    </source>
</evidence>
<gene>
    <name evidence="5" type="ORF">ATANTOWER_007276</name>
</gene>
<dbReference type="InterPro" id="IPR016186">
    <property type="entry name" value="C-type_lectin-like/link_sf"/>
</dbReference>
<keyword evidence="3" id="KW-1133">Transmembrane helix</keyword>
<dbReference type="Gene3D" id="3.10.100.10">
    <property type="entry name" value="Mannose-Binding Protein A, subunit A"/>
    <property type="match status" value="1"/>
</dbReference>
<evidence type="ECO:0000256" key="1">
    <source>
        <dbReference type="ARBA" id="ARBA00004401"/>
    </source>
</evidence>
<keyword evidence="6" id="KW-1185">Reference proteome</keyword>
<dbReference type="SUPFAM" id="SSF56436">
    <property type="entry name" value="C-type lectin-like"/>
    <property type="match status" value="1"/>
</dbReference>
<feature type="non-terminal residue" evidence="5">
    <location>
        <position position="1"/>
    </location>
</feature>
<comment type="subcellular location">
    <subcellularLocation>
        <location evidence="1">Cell membrane</location>
        <topology evidence="1">Single-pass type II membrane protein</topology>
    </subcellularLocation>
</comment>
<comment type="caution">
    <text evidence="5">The sequence shown here is derived from an EMBL/GenBank/DDBJ whole genome shotgun (WGS) entry which is preliminary data.</text>
</comment>
<dbReference type="PANTHER" id="PTHR45710">
    <property type="entry name" value="C-TYPE LECTIN DOMAIN-CONTAINING PROTEIN 180"/>
    <property type="match status" value="1"/>
</dbReference>
<keyword evidence="2" id="KW-0175">Coiled coil</keyword>
<dbReference type="Proteomes" id="UP001345963">
    <property type="component" value="Unassembled WGS sequence"/>
</dbReference>
<accession>A0ABU7A4X1</accession>
<keyword evidence="3" id="KW-0472">Membrane</keyword>